<evidence type="ECO:0000256" key="3">
    <source>
        <dbReference type="ARBA" id="ARBA00022722"/>
    </source>
</evidence>
<proteinExistence type="inferred from homology"/>
<gene>
    <name evidence="6 8" type="primary">xseB</name>
    <name evidence="7" type="ORF">J0J69_01585</name>
    <name evidence="8" type="ORF">J0J70_07825</name>
</gene>
<dbReference type="Proteomes" id="UP001058072">
    <property type="component" value="Chromosome"/>
</dbReference>
<dbReference type="PIRSF" id="PIRSF006488">
    <property type="entry name" value="Exonuc_VII_S"/>
    <property type="match status" value="1"/>
</dbReference>
<reference evidence="8 9" key="1">
    <citation type="submission" date="2021-03" db="EMBL/GenBank/DDBJ databases">
        <title>Comparative Genomics and Metabolomics in the genus Turicibacter.</title>
        <authorList>
            <person name="Maki J."/>
            <person name="Looft T."/>
        </authorList>
    </citation>
    <scope>NUCLEOTIDE SEQUENCE</scope>
    <source>
        <strain evidence="8">ISU324</strain>
        <strain evidence="7 9">MMM721</strain>
    </source>
</reference>
<dbReference type="AlphaFoldDB" id="A0A9Q9FFR3"/>
<name>A0A9Q9FFR3_9FIRM</name>
<comment type="subcellular location">
    <subcellularLocation>
        <location evidence="6">Cytoplasm</location>
    </subcellularLocation>
</comment>
<evidence type="ECO:0000313" key="7">
    <source>
        <dbReference type="EMBL" id="UUF06309.1"/>
    </source>
</evidence>
<dbReference type="GO" id="GO:0005829">
    <property type="term" value="C:cytosol"/>
    <property type="evidence" value="ECO:0007669"/>
    <property type="project" value="TreeGrafter"/>
</dbReference>
<dbReference type="InterPro" id="IPR003761">
    <property type="entry name" value="Exonuc_VII_S"/>
</dbReference>
<dbReference type="InterPro" id="IPR037004">
    <property type="entry name" value="Exonuc_VII_ssu_sf"/>
</dbReference>
<evidence type="ECO:0000256" key="2">
    <source>
        <dbReference type="ARBA" id="ARBA00022490"/>
    </source>
</evidence>
<evidence type="ECO:0000256" key="1">
    <source>
        <dbReference type="ARBA" id="ARBA00009998"/>
    </source>
</evidence>
<protein>
    <recommendedName>
        <fullName evidence="6">Exodeoxyribonuclease 7 small subunit</fullName>
        <ecNumber evidence="6">3.1.11.6</ecNumber>
    </recommendedName>
    <alternativeName>
        <fullName evidence="6">Exodeoxyribonuclease VII small subunit</fullName>
        <shortName evidence="6">Exonuclease VII small subunit</shortName>
    </alternativeName>
</protein>
<organism evidence="8 10">
    <name type="scientific">Turicibacter bilis</name>
    <dbReference type="NCBI Taxonomy" id="2735723"/>
    <lineage>
        <taxon>Bacteria</taxon>
        <taxon>Bacillati</taxon>
        <taxon>Bacillota</taxon>
        <taxon>Erysipelotrichia</taxon>
        <taxon>Erysipelotrichales</taxon>
        <taxon>Turicibacteraceae</taxon>
        <taxon>Turicibacter</taxon>
    </lineage>
</organism>
<keyword evidence="5 6" id="KW-0269">Exonuclease</keyword>
<dbReference type="EC" id="3.1.11.6" evidence="6"/>
<dbReference type="NCBIfam" id="TIGR01280">
    <property type="entry name" value="xseB"/>
    <property type="match status" value="1"/>
</dbReference>
<dbReference type="Gene3D" id="1.10.287.1040">
    <property type="entry name" value="Exonuclease VII, small subunit"/>
    <property type="match status" value="1"/>
</dbReference>
<comment type="subunit">
    <text evidence="6">Heterooligomer composed of large and small subunits.</text>
</comment>
<keyword evidence="9" id="KW-1185">Reference proteome</keyword>
<dbReference type="Proteomes" id="UP001058016">
    <property type="component" value="Chromosome"/>
</dbReference>
<keyword evidence="2 6" id="KW-0963">Cytoplasm</keyword>
<comment type="catalytic activity">
    <reaction evidence="6">
        <text>Exonucleolytic cleavage in either 5'- to 3'- or 3'- to 5'-direction to yield nucleoside 5'-phosphates.</text>
        <dbReference type="EC" id="3.1.11.6"/>
    </reaction>
</comment>
<evidence type="ECO:0000256" key="5">
    <source>
        <dbReference type="ARBA" id="ARBA00022839"/>
    </source>
</evidence>
<evidence type="ECO:0000313" key="9">
    <source>
        <dbReference type="Proteomes" id="UP001058016"/>
    </source>
</evidence>
<dbReference type="EMBL" id="CP071250">
    <property type="protein sequence ID" value="UUF07540.1"/>
    <property type="molecule type" value="Genomic_DNA"/>
</dbReference>
<dbReference type="HAMAP" id="MF_00337">
    <property type="entry name" value="Exonuc_7_S"/>
    <property type="match status" value="1"/>
</dbReference>
<evidence type="ECO:0000256" key="4">
    <source>
        <dbReference type="ARBA" id="ARBA00022801"/>
    </source>
</evidence>
<evidence type="ECO:0000313" key="8">
    <source>
        <dbReference type="EMBL" id="UUF07540.1"/>
    </source>
</evidence>
<dbReference type="GO" id="GO:0008855">
    <property type="term" value="F:exodeoxyribonuclease VII activity"/>
    <property type="evidence" value="ECO:0007669"/>
    <property type="project" value="UniProtKB-UniRule"/>
</dbReference>
<dbReference type="GO" id="GO:0009318">
    <property type="term" value="C:exodeoxyribonuclease VII complex"/>
    <property type="evidence" value="ECO:0007669"/>
    <property type="project" value="UniProtKB-UniRule"/>
</dbReference>
<evidence type="ECO:0000256" key="6">
    <source>
        <dbReference type="HAMAP-Rule" id="MF_00337"/>
    </source>
</evidence>
<keyword evidence="3 6" id="KW-0540">Nuclease</keyword>
<comment type="function">
    <text evidence="6">Bidirectionally degrades single-stranded DNA into large acid-insoluble oligonucleotides, which are then degraded further into small acid-soluble oligonucleotides.</text>
</comment>
<dbReference type="GO" id="GO:0006308">
    <property type="term" value="P:DNA catabolic process"/>
    <property type="evidence" value="ECO:0007669"/>
    <property type="project" value="UniProtKB-UniRule"/>
</dbReference>
<sequence>MSESKMNFDEALQQLEQVVRQLEAGNLPLERSIELYKQGMLLSNECHQKLQQIESEVAKLVDPTGSMTDFEVSGE</sequence>
<dbReference type="RefSeq" id="WP_055275441.1">
    <property type="nucleotide sequence ID" value="NZ_CP071249.1"/>
</dbReference>
<evidence type="ECO:0000313" key="10">
    <source>
        <dbReference type="Proteomes" id="UP001058072"/>
    </source>
</evidence>
<dbReference type="EMBL" id="CP071249">
    <property type="protein sequence ID" value="UUF06309.1"/>
    <property type="molecule type" value="Genomic_DNA"/>
</dbReference>
<dbReference type="PANTHER" id="PTHR34137">
    <property type="entry name" value="EXODEOXYRIBONUCLEASE 7 SMALL SUBUNIT"/>
    <property type="match status" value="1"/>
</dbReference>
<dbReference type="SUPFAM" id="SSF116842">
    <property type="entry name" value="XseB-like"/>
    <property type="match status" value="1"/>
</dbReference>
<accession>A0A9Q9FFR3</accession>
<dbReference type="PANTHER" id="PTHR34137:SF1">
    <property type="entry name" value="EXODEOXYRIBONUCLEASE 7 SMALL SUBUNIT"/>
    <property type="match status" value="1"/>
</dbReference>
<dbReference type="Pfam" id="PF02609">
    <property type="entry name" value="Exonuc_VII_S"/>
    <property type="match status" value="1"/>
</dbReference>
<comment type="similarity">
    <text evidence="1 6">Belongs to the XseB family.</text>
</comment>
<keyword evidence="4 6" id="KW-0378">Hydrolase</keyword>